<gene>
    <name evidence="1" type="ORF">GOODEAATRI_012996</name>
</gene>
<accession>A0ABV0N0Z4</accession>
<dbReference type="EMBL" id="JAHRIO010020845">
    <property type="protein sequence ID" value="MEQ2165049.1"/>
    <property type="molecule type" value="Genomic_DNA"/>
</dbReference>
<organism evidence="1 2">
    <name type="scientific">Goodea atripinnis</name>
    <dbReference type="NCBI Taxonomy" id="208336"/>
    <lineage>
        <taxon>Eukaryota</taxon>
        <taxon>Metazoa</taxon>
        <taxon>Chordata</taxon>
        <taxon>Craniata</taxon>
        <taxon>Vertebrata</taxon>
        <taxon>Euteleostomi</taxon>
        <taxon>Actinopterygii</taxon>
        <taxon>Neopterygii</taxon>
        <taxon>Teleostei</taxon>
        <taxon>Neoteleostei</taxon>
        <taxon>Acanthomorphata</taxon>
        <taxon>Ovalentaria</taxon>
        <taxon>Atherinomorphae</taxon>
        <taxon>Cyprinodontiformes</taxon>
        <taxon>Goodeidae</taxon>
        <taxon>Goodea</taxon>
    </lineage>
</organism>
<proteinExistence type="predicted"/>
<comment type="caution">
    <text evidence="1">The sequence shown here is derived from an EMBL/GenBank/DDBJ whole genome shotgun (WGS) entry which is preliminary data.</text>
</comment>
<evidence type="ECO:0000313" key="2">
    <source>
        <dbReference type="Proteomes" id="UP001476798"/>
    </source>
</evidence>
<sequence length="131" mass="14151">MVRKKISKSPKPSVFSSLGGCSLCPSLLPPGPDQTQSSLRPVMLLAFKINHSKNLQKKHFLVCSLSGPVSDFIFTAVPAHFCMQGGKIQRPAVFPAGGLNQSSQDTGMCHITFGSTSFTCHTRFTHQSSKL</sequence>
<evidence type="ECO:0000313" key="1">
    <source>
        <dbReference type="EMBL" id="MEQ2165049.1"/>
    </source>
</evidence>
<dbReference type="Proteomes" id="UP001476798">
    <property type="component" value="Unassembled WGS sequence"/>
</dbReference>
<keyword evidence="2" id="KW-1185">Reference proteome</keyword>
<name>A0ABV0N0Z4_9TELE</name>
<reference evidence="1 2" key="1">
    <citation type="submission" date="2021-06" db="EMBL/GenBank/DDBJ databases">
        <authorList>
            <person name="Palmer J.M."/>
        </authorList>
    </citation>
    <scope>NUCLEOTIDE SEQUENCE [LARGE SCALE GENOMIC DNA]</scope>
    <source>
        <strain evidence="1 2">GA_2019</strain>
        <tissue evidence="1">Muscle</tissue>
    </source>
</reference>
<protein>
    <submittedName>
        <fullName evidence="1">Uncharacterized protein</fullName>
    </submittedName>
</protein>